<dbReference type="VEuPathDB" id="FungiDB:ASPVEDRAFT_47397"/>
<evidence type="ECO:0000256" key="1">
    <source>
        <dbReference type="SAM" id="MobiDB-lite"/>
    </source>
</evidence>
<gene>
    <name evidence="3" type="ORF">ASPVEDRAFT_47397</name>
</gene>
<feature type="region of interest" description="Disordered" evidence="1">
    <location>
        <begin position="61"/>
        <end position="99"/>
    </location>
</feature>
<feature type="chain" id="PRO_5012792764" evidence="2">
    <location>
        <begin position="19"/>
        <end position="185"/>
    </location>
</feature>
<dbReference type="PANTHER" id="PTHR36195">
    <property type="entry name" value="DOMAIN PROTEIN, PUTATIVE (AFU_ORTHOLOGUE AFUA_5G01990)-RELATED-RELATED"/>
    <property type="match status" value="1"/>
</dbReference>
<organism evidence="3 4">
    <name type="scientific">Aspergillus versicolor CBS 583.65</name>
    <dbReference type="NCBI Taxonomy" id="1036611"/>
    <lineage>
        <taxon>Eukaryota</taxon>
        <taxon>Fungi</taxon>
        <taxon>Dikarya</taxon>
        <taxon>Ascomycota</taxon>
        <taxon>Pezizomycotina</taxon>
        <taxon>Eurotiomycetes</taxon>
        <taxon>Eurotiomycetidae</taxon>
        <taxon>Eurotiales</taxon>
        <taxon>Aspergillaceae</taxon>
        <taxon>Aspergillus</taxon>
        <taxon>Aspergillus subgen. Nidulantes</taxon>
    </lineage>
</organism>
<accession>A0A1L9Q389</accession>
<dbReference type="EMBL" id="KV878139">
    <property type="protein sequence ID" value="OJJ08218.1"/>
    <property type="molecule type" value="Genomic_DNA"/>
</dbReference>
<protein>
    <submittedName>
        <fullName evidence="3">Uncharacterized protein</fullName>
    </submittedName>
</protein>
<dbReference type="STRING" id="1036611.A0A1L9Q389"/>
<dbReference type="GeneID" id="63729284"/>
<name>A0A1L9Q389_ASPVE</name>
<feature type="signal peptide" evidence="2">
    <location>
        <begin position="1"/>
        <end position="18"/>
    </location>
</feature>
<dbReference type="OrthoDB" id="5144514at2759"/>
<sequence>MYFSKALLASTLALAATAAPAPSSTTSSAPSSSSSSSSGGGGGGGVTIINNLSEEVQIQNTASTTGNGASKSLSSGGDSTTETMQTTSDGSGISIKMSTGGSEKSVLQFEYTSEGDKVFWDFSSIDLDENSAFIKGGFSAQPDSGGCEGVSCSPGDTNCSQSYQNPDDKNTNACPGGTSFTVTLG</sequence>
<proteinExistence type="predicted"/>
<keyword evidence="2" id="KW-0732">Signal</keyword>
<dbReference type="RefSeq" id="XP_040673980.1">
    <property type="nucleotide sequence ID" value="XM_040813773.1"/>
</dbReference>
<dbReference type="InterPro" id="IPR006771">
    <property type="entry name" value="CetA-like"/>
</dbReference>
<keyword evidence="4" id="KW-1185">Reference proteome</keyword>
<reference evidence="4" key="1">
    <citation type="journal article" date="2017" name="Genome Biol.">
        <title>Comparative genomics reveals high biological diversity and specific adaptations in the industrially and medically important fungal genus Aspergillus.</title>
        <authorList>
            <person name="de Vries R.P."/>
            <person name="Riley R."/>
            <person name="Wiebenga A."/>
            <person name="Aguilar-Osorio G."/>
            <person name="Amillis S."/>
            <person name="Uchima C.A."/>
            <person name="Anderluh G."/>
            <person name="Asadollahi M."/>
            <person name="Askin M."/>
            <person name="Barry K."/>
            <person name="Battaglia E."/>
            <person name="Bayram O."/>
            <person name="Benocci T."/>
            <person name="Braus-Stromeyer S.A."/>
            <person name="Caldana C."/>
            <person name="Canovas D."/>
            <person name="Cerqueira G.C."/>
            <person name="Chen F."/>
            <person name="Chen W."/>
            <person name="Choi C."/>
            <person name="Clum A."/>
            <person name="Dos Santos R.A."/>
            <person name="Damasio A.R."/>
            <person name="Diallinas G."/>
            <person name="Emri T."/>
            <person name="Fekete E."/>
            <person name="Flipphi M."/>
            <person name="Freyberg S."/>
            <person name="Gallo A."/>
            <person name="Gournas C."/>
            <person name="Habgood R."/>
            <person name="Hainaut M."/>
            <person name="Harispe M.L."/>
            <person name="Henrissat B."/>
            <person name="Hilden K.S."/>
            <person name="Hope R."/>
            <person name="Hossain A."/>
            <person name="Karabika E."/>
            <person name="Karaffa L."/>
            <person name="Karanyi Z."/>
            <person name="Krasevec N."/>
            <person name="Kuo A."/>
            <person name="Kusch H."/>
            <person name="LaButti K."/>
            <person name="Lagendijk E.L."/>
            <person name="Lapidus A."/>
            <person name="Levasseur A."/>
            <person name="Lindquist E."/>
            <person name="Lipzen A."/>
            <person name="Logrieco A.F."/>
            <person name="MacCabe A."/>
            <person name="Maekelae M.R."/>
            <person name="Malavazi I."/>
            <person name="Melin P."/>
            <person name="Meyer V."/>
            <person name="Mielnichuk N."/>
            <person name="Miskei M."/>
            <person name="Molnar A.P."/>
            <person name="Mule G."/>
            <person name="Ngan C.Y."/>
            <person name="Orejas M."/>
            <person name="Orosz E."/>
            <person name="Ouedraogo J.P."/>
            <person name="Overkamp K.M."/>
            <person name="Park H.-S."/>
            <person name="Perrone G."/>
            <person name="Piumi F."/>
            <person name="Punt P.J."/>
            <person name="Ram A.F."/>
            <person name="Ramon A."/>
            <person name="Rauscher S."/>
            <person name="Record E."/>
            <person name="Riano-Pachon D.M."/>
            <person name="Robert V."/>
            <person name="Roehrig J."/>
            <person name="Ruller R."/>
            <person name="Salamov A."/>
            <person name="Salih N.S."/>
            <person name="Samson R.A."/>
            <person name="Sandor E."/>
            <person name="Sanguinetti M."/>
            <person name="Schuetze T."/>
            <person name="Sepcic K."/>
            <person name="Shelest E."/>
            <person name="Sherlock G."/>
            <person name="Sophianopoulou V."/>
            <person name="Squina F.M."/>
            <person name="Sun H."/>
            <person name="Susca A."/>
            <person name="Todd R.B."/>
            <person name="Tsang A."/>
            <person name="Unkles S.E."/>
            <person name="van de Wiele N."/>
            <person name="van Rossen-Uffink D."/>
            <person name="Oliveira J.V."/>
            <person name="Vesth T.C."/>
            <person name="Visser J."/>
            <person name="Yu J.-H."/>
            <person name="Zhou M."/>
            <person name="Andersen M.R."/>
            <person name="Archer D.B."/>
            <person name="Baker S.E."/>
            <person name="Benoit I."/>
            <person name="Brakhage A.A."/>
            <person name="Braus G.H."/>
            <person name="Fischer R."/>
            <person name="Frisvad J.C."/>
            <person name="Goldman G.H."/>
            <person name="Houbraken J."/>
            <person name="Oakley B."/>
            <person name="Pocsi I."/>
            <person name="Scazzocchio C."/>
            <person name="Seiboth B."/>
            <person name="vanKuyk P.A."/>
            <person name="Wortman J."/>
            <person name="Dyer P.S."/>
            <person name="Grigoriev I.V."/>
        </authorList>
    </citation>
    <scope>NUCLEOTIDE SEQUENCE [LARGE SCALE GENOMIC DNA]</scope>
    <source>
        <strain evidence="4">CBS 583.65</strain>
    </source>
</reference>
<feature type="region of interest" description="Disordered" evidence="1">
    <location>
        <begin position="19"/>
        <end position="48"/>
    </location>
</feature>
<evidence type="ECO:0000313" key="4">
    <source>
        <dbReference type="Proteomes" id="UP000184073"/>
    </source>
</evidence>
<dbReference type="AlphaFoldDB" id="A0A1L9Q389"/>
<evidence type="ECO:0000256" key="2">
    <source>
        <dbReference type="SAM" id="SignalP"/>
    </source>
</evidence>
<feature type="compositionally biased region" description="Low complexity" evidence="1">
    <location>
        <begin position="19"/>
        <end position="37"/>
    </location>
</feature>
<dbReference type="PANTHER" id="PTHR36195:SF6">
    <property type="entry name" value="SECRETED THAUMATIN-LIKE PROTEIN CALA"/>
    <property type="match status" value="1"/>
</dbReference>
<evidence type="ECO:0000313" key="3">
    <source>
        <dbReference type="EMBL" id="OJJ08218.1"/>
    </source>
</evidence>
<dbReference type="Pfam" id="PF04681">
    <property type="entry name" value="Bys1"/>
    <property type="match status" value="1"/>
</dbReference>
<dbReference type="Proteomes" id="UP000184073">
    <property type="component" value="Unassembled WGS sequence"/>
</dbReference>